<sequence length="149" mass="16423">MTALRRICPLIVAALLVFATVRAFAQEADASAGPIRTIGGSVLFVQQGNGFEAQIDGKPFDRLNAGRIAHFDEASGARMIVEAFDSGAPELVFYDFSKRPPAVERIGRRMKLTGVFWQGDEVVLKSADGWFRFQRGTLTKLVSSKMIYH</sequence>
<proteinExistence type="predicted"/>
<comment type="caution">
    <text evidence="2">The sequence shown here is derived from an EMBL/GenBank/DDBJ whole genome shotgun (WGS) entry which is preliminary data.</text>
</comment>
<feature type="signal peptide" evidence="1">
    <location>
        <begin position="1"/>
        <end position="25"/>
    </location>
</feature>
<dbReference type="OrthoDB" id="9111505at2"/>
<keyword evidence="1" id="KW-0732">Signal</keyword>
<accession>A0A0J1FRV6</accession>
<dbReference type="PATRIC" id="fig|908627.4.peg.6768"/>
<dbReference type="AlphaFoldDB" id="A0A0J1FRV6"/>
<evidence type="ECO:0000313" key="2">
    <source>
        <dbReference type="EMBL" id="KLU22498.1"/>
    </source>
</evidence>
<dbReference type="EMBL" id="AEJF01000178">
    <property type="protein sequence ID" value="KLU22498.1"/>
    <property type="molecule type" value="Genomic_DNA"/>
</dbReference>
<dbReference type="RefSeq" id="WP_047895903.1">
    <property type="nucleotide sequence ID" value="NZ_AEJF01000178.1"/>
</dbReference>
<gene>
    <name evidence="2" type="ORF">EOS_30330</name>
</gene>
<feature type="chain" id="PRO_5005251159" evidence="1">
    <location>
        <begin position="26"/>
        <end position="149"/>
    </location>
</feature>
<name>A0A0J1FRV6_9BURK</name>
<evidence type="ECO:0000256" key="1">
    <source>
        <dbReference type="SAM" id="SignalP"/>
    </source>
</evidence>
<evidence type="ECO:0000313" key="3">
    <source>
        <dbReference type="Proteomes" id="UP000035963"/>
    </source>
</evidence>
<reference evidence="2 3" key="1">
    <citation type="journal article" date="2015" name="Genome Announc.">
        <title>Draft Genome Sequence of Burkholderia sp. Strain PML1(12), an Ectomycorrhizosphere-Inhabiting Bacterium with Effective Mineral-Weathering Ability.</title>
        <authorList>
            <person name="Uroz S."/>
            <person name="Oger P."/>
        </authorList>
    </citation>
    <scope>NUCLEOTIDE SEQUENCE [LARGE SCALE GENOMIC DNA]</scope>
    <source>
        <strain evidence="3">PML1(12)</strain>
    </source>
</reference>
<dbReference type="Proteomes" id="UP000035963">
    <property type="component" value="Unassembled WGS sequence"/>
</dbReference>
<keyword evidence="3" id="KW-1185">Reference proteome</keyword>
<protein>
    <submittedName>
        <fullName evidence="2">Uncharacterized protein</fullName>
    </submittedName>
</protein>
<organism evidence="2 3">
    <name type="scientific">Caballeronia mineralivorans PML1(12)</name>
    <dbReference type="NCBI Taxonomy" id="908627"/>
    <lineage>
        <taxon>Bacteria</taxon>
        <taxon>Pseudomonadati</taxon>
        <taxon>Pseudomonadota</taxon>
        <taxon>Betaproteobacteria</taxon>
        <taxon>Burkholderiales</taxon>
        <taxon>Burkholderiaceae</taxon>
        <taxon>Caballeronia</taxon>
    </lineage>
</organism>